<proteinExistence type="predicted"/>
<protein>
    <submittedName>
        <fullName evidence="2">Uncharacterized protein</fullName>
    </submittedName>
</protein>
<organism evidence="2 3">
    <name type="scientific">Euroglyphus maynei</name>
    <name type="common">Mayne's house dust mite</name>
    <dbReference type="NCBI Taxonomy" id="6958"/>
    <lineage>
        <taxon>Eukaryota</taxon>
        <taxon>Metazoa</taxon>
        <taxon>Ecdysozoa</taxon>
        <taxon>Arthropoda</taxon>
        <taxon>Chelicerata</taxon>
        <taxon>Arachnida</taxon>
        <taxon>Acari</taxon>
        <taxon>Acariformes</taxon>
        <taxon>Sarcoptiformes</taxon>
        <taxon>Astigmata</taxon>
        <taxon>Psoroptidia</taxon>
        <taxon>Analgoidea</taxon>
        <taxon>Pyroglyphidae</taxon>
        <taxon>Pyroglyphinae</taxon>
        <taxon>Euroglyphus</taxon>
    </lineage>
</organism>
<dbReference type="EMBL" id="MUJZ01028385">
    <property type="protein sequence ID" value="OTF78334.1"/>
    <property type="molecule type" value="Genomic_DNA"/>
</dbReference>
<evidence type="ECO:0000313" key="2">
    <source>
        <dbReference type="EMBL" id="OTF78334.1"/>
    </source>
</evidence>
<reference evidence="2 3" key="1">
    <citation type="submission" date="2017-03" db="EMBL/GenBank/DDBJ databases">
        <title>Genome Survey of Euroglyphus maynei.</title>
        <authorList>
            <person name="Arlian L.G."/>
            <person name="Morgan M.S."/>
            <person name="Rider S.D."/>
        </authorList>
    </citation>
    <scope>NUCLEOTIDE SEQUENCE [LARGE SCALE GENOMIC DNA]</scope>
    <source>
        <strain evidence="2">Arlian Lab</strain>
        <tissue evidence="2">Whole body</tissue>
    </source>
</reference>
<comment type="caution">
    <text evidence="2">The sequence shown here is derived from an EMBL/GenBank/DDBJ whole genome shotgun (WGS) entry which is preliminary data.</text>
</comment>
<dbReference type="AlphaFoldDB" id="A0A1Y3BEA6"/>
<name>A0A1Y3BEA6_EURMA</name>
<keyword evidence="1" id="KW-1133">Transmembrane helix</keyword>
<keyword evidence="3" id="KW-1185">Reference proteome</keyword>
<feature type="transmembrane region" description="Helical" evidence="1">
    <location>
        <begin position="16"/>
        <end position="35"/>
    </location>
</feature>
<accession>A0A1Y3BEA6</accession>
<evidence type="ECO:0000256" key="1">
    <source>
        <dbReference type="SAM" id="Phobius"/>
    </source>
</evidence>
<gene>
    <name evidence="2" type="ORF">BLA29_005332</name>
</gene>
<sequence length="69" mass="8242">MDDTLYIFKMFNNFRTLIHFAMFILSNESIYLMSIKSKSQYLVYIMYEMKSNGFLFAKNSSLVAFKIKN</sequence>
<dbReference type="Proteomes" id="UP000194236">
    <property type="component" value="Unassembled WGS sequence"/>
</dbReference>
<keyword evidence="1" id="KW-0812">Transmembrane</keyword>
<evidence type="ECO:0000313" key="3">
    <source>
        <dbReference type="Proteomes" id="UP000194236"/>
    </source>
</evidence>
<keyword evidence="1" id="KW-0472">Membrane</keyword>